<evidence type="ECO:0000313" key="1">
    <source>
        <dbReference type="Ensembl" id="ENSLLTP00000023679.1"/>
    </source>
</evidence>
<dbReference type="Ensembl" id="ENSLLTT00000024540.1">
    <property type="protein sequence ID" value="ENSLLTP00000023679.1"/>
    <property type="gene ID" value="ENSLLTG00000017462.1"/>
</dbReference>
<protein>
    <submittedName>
        <fullName evidence="1">Uncharacterized protein</fullName>
    </submittedName>
</protein>
<name>A0A8C5SX56_LATLA</name>
<evidence type="ECO:0000313" key="2">
    <source>
        <dbReference type="Proteomes" id="UP000694406"/>
    </source>
</evidence>
<proteinExistence type="predicted"/>
<keyword evidence="2" id="KW-1185">Reference proteome</keyword>
<sequence length="106" mass="11996">DEFTHCAHSMVVTKNYYKRLHICTCFVSEINALLLLLVVKSCPTDRNPVDNVSPGQWWDSNFFTTSSVGMAWWQSRNNFQASSIQIVVLCRKPPSAAESCRPGWGN</sequence>
<accession>A0A8C5SX56</accession>
<organism evidence="1 2">
    <name type="scientific">Laticauda laticaudata</name>
    <name type="common">Blue-ringed sea krait</name>
    <name type="synonym">Blue-lipped sea krait</name>
    <dbReference type="NCBI Taxonomy" id="8630"/>
    <lineage>
        <taxon>Eukaryota</taxon>
        <taxon>Metazoa</taxon>
        <taxon>Chordata</taxon>
        <taxon>Craniata</taxon>
        <taxon>Vertebrata</taxon>
        <taxon>Euteleostomi</taxon>
        <taxon>Lepidosauria</taxon>
        <taxon>Squamata</taxon>
        <taxon>Bifurcata</taxon>
        <taxon>Unidentata</taxon>
        <taxon>Episquamata</taxon>
        <taxon>Toxicofera</taxon>
        <taxon>Serpentes</taxon>
        <taxon>Colubroidea</taxon>
        <taxon>Elapidae</taxon>
        <taxon>Laticaudinae</taxon>
        <taxon>Laticauda</taxon>
    </lineage>
</organism>
<dbReference type="AlphaFoldDB" id="A0A8C5SX56"/>
<reference evidence="1" key="2">
    <citation type="submission" date="2025-09" db="UniProtKB">
        <authorList>
            <consortium name="Ensembl"/>
        </authorList>
    </citation>
    <scope>IDENTIFICATION</scope>
</reference>
<reference evidence="1" key="1">
    <citation type="submission" date="2025-08" db="UniProtKB">
        <authorList>
            <consortium name="Ensembl"/>
        </authorList>
    </citation>
    <scope>IDENTIFICATION</scope>
</reference>
<dbReference type="Proteomes" id="UP000694406">
    <property type="component" value="Unplaced"/>
</dbReference>